<dbReference type="RefSeq" id="WP_002698299.1">
    <property type="nucleotide sequence ID" value="NZ_AAWS01000017.1"/>
</dbReference>
<comment type="caution">
    <text evidence="6">The sequence shown here is derived from an EMBL/GenBank/DDBJ whole genome shotgun (WGS) entry which is preliminary data.</text>
</comment>
<dbReference type="PANTHER" id="PTHR33798">
    <property type="entry name" value="FLAVOPROTEIN OXYGENASE"/>
    <property type="match status" value="1"/>
</dbReference>
<sequence>MHLTKEDIENTERVKRLNIINSVSGIKPANLIGSISDNDEPNLAIFSSVVHLGSNPALLGFIMRPKGEVRRHTYENICDNGLYTINHVHESFVEQAHYTSVKFDKGESEFDKCRLTEEYLFDFKAPFVKESKLKLGMRFVQEVPIQINGTTLIIGEIMHLIAPDEAVNDQGYIDLASLGDVGISGLNSYYTLQKTAQHPYARVSNLPNFS</sequence>
<evidence type="ECO:0000256" key="4">
    <source>
        <dbReference type="ARBA" id="ARBA00038054"/>
    </source>
</evidence>
<dbReference type="eggNOG" id="COG1853">
    <property type="taxonomic scope" value="Bacteria"/>
</dbReference>
<accession>A1ZMY6</accession>
<dbReference type="InterPro" id="IPR002563">
    <property type="entry name" value="Flavin_Rdtase-like_dom"/>
</dbReference>
<comment type="similarity">
    <text evidence="4">Belongs to the flavoredoxin family.</text>
</comment>
<keyword evidence="3" id="KW-0288">FMN</keyword>
<reference evidence="6 7" key="1">
    <citation type="submission" date="2007-01" db="EMBL/GenBank/DDBJ databases">
        <authorList>
            <person name="Haygood M."/>
            <person name="Podell S."/>
            <person name="Anderson C."/>
            <person name="Hopkinson B."/>
            <person name="Roe K."/>
            <person name="Barbeau K."/>
            <person name="Gaasterland T."/>
            <person name="Ferriera S."/>
            <person name="Johnson J."/>
            <person name="Kravitz S."/>
            <person name="Beeson K."/>
            <person name="Sutton G."/>
            <person name="Rogers Y.-H."/>
            <person name="Friedman R."/>
            <person name="Frazier M."/>
            <person name="Venter J.C."/>
        </authorList>
    </citation>
    <scope>NUCLEOTIDE SEQUENCE [LARGE SCALE GENOMIC DNA]</scope>
    <source>
        <strain evidence="6 7">ATCC 23134</strain>
    </source>
</reference>
<evidence type="ECO:0000313" key="6">
    <source>
        <dbReference type="EMBL" id="EAY28167.1"/>
    </source>
</evidence>
<dbReference type="Proteomes" id="UP000004095">
    <property type="component" value="Unassembled WGS sequence"/>
</dbReference>
<proteinExistence type="inferred from homology"/>
<dbReference type="SUPFAM" id="SSF50475">
    <property type="entry name" value="FMN-binding split barrel"/>
    <property type="match status" value="1"/>
</dbReference>
<keyword evidence="2" id="KW-0285">Flavoprotein</keyword>
<evidence type="ECO:0000256" key="1">
    <source>
        <dbReference type="ARBA" id="ARBA00001917"/>
    </source>
</evidence>
<dbReference type="InterPro" id="IPR012349">
    <property type="entry name" value="Split_barrel_FMN-bd"/>
</dbReference>
<protein>
    <submittedName>
        <fullName evidence="6">Conserved domain associated with flavoprotein oxygenases, Dim6/ntab family</fullName>
    </submittedName>
</protein>
<dbReference type="Gene3D" id="2.30.110.10">
    <property type="entry name" value="Electron Transport, Fmn-binding Protein, Chain A"/>
    <property type="match status" value="1"/>
</dbReference>
<dbReference type="PANTHER" id="PTHR33798:SF5">
    <property type="entry name" value="FLAVIN REDUCTASE LIKE DOMAIN-CONTAINING PROTEIN"/>
    <property type="match status" value="1"/>
</dbReference>
<gene>
    <name evidence="6" type="ORF">M23134_03428</name>
</gene>
<keyword evidence="7" id="KW-1185">Reference proteome</keyword>
<feature type="domain" description="Flavin reductase like" evidence="5">
    <location>
        <begin position="28"/>
        <end position="166"/>
    </location>
</feature>
<comment type="cofactor">
    <cofactor evidence="1">
        <name>FMN</name>
        <dbReference type="ChEBI" id="CHEBI:58210"/>
    </cofactor>
</comment>
<evidence type="ECO:0000259" key="5">
    <source>
        <dbReference type="Pfam" id="PF01613"/>
    </source>
</evidence>
<dbReference type="GO" id="GO:0016646">
    <property type="term" value="F:oxidoreductase activity, acting on the CH-NH group of donors, NAD or NADP as acceptor"/>
    <property type="evidence" value="ECO:0007669"/>
    <property type="project" value="UniProtKB-ARBA"/>
</dbReference>
<dbReference type="EMBL" id="AAWS01000017">
    <property type="protein sequence ID" value="EAY28167.1"/>
    <property type="molecule type" value="Genomic_DNA"/>
</dbReference>
<evidence type="ECO:0000313" key="7">
    <source>
        <dbReference type="Proteomes" id="UP000004095"/>
    </source>
</evidence>
<evidence type="ECO:0000256" key="2">
    <source>
        <dbReference type="ARBA" id="ARBA00022630"/>
    </source>
</evidence>
<name>A1ZMY6_MICM2</name>
<dbReference type="GO" id="GO:0010181">
    <property type="term" value="F:FMN binding"/>
    <property type="evidence" value="ECO:0007669"/>
    <property type="project" value="InterPro"/>
</dbReference>
<organism evidence="6 7">
    <name type="scientific">Microscilla marina ATCC 23134</name>
    <dbReference type="NCBI Taxonomy" id="313606"/>
    <lineage>
        <taxon>Bacteria</taxon>
        <taxon>Pseudomonadati</taxon>
        <taxon>Bacteroidota</taxon>
        <taxon>Cytophagia</taxon>
        <taxon>Cytophagales</taxon>
        <taxon>Microscillaceae</taxon>
        <taxon>Microscilla</taxon>
    </lineage>
</organism>
<dbReference type="Pfam" id="PF01613">
    <property type="entry name" value="Flavin_Reduct"/>
    <property type="match status" value="1"/>
</dbReference>
<dbReference type="OrthoDB" id="5293996at2"/>
<evidence type="ECO:0000256" key="3">
    <source>
        <dbReference type="ARBA" id="ARBA00022643"/>
    </source>
</evidence>
<dbReference type="AlphaFoldDB" id="A1ZMY6"/>